<keyword evidence="3" id="KW-1185">Reference proteome</keyword>
<proteinExistence type="predicted"/>
<dbReference type="EMBL" id="LTAI01000017">
    <property type="protein sequence ID" value="ORE00466.1"/>
    <property type="molecule type" value="Genomic_DNA"/>
</dbReference>
<evidence type="ECO:0000313" key="2">
    <source>
        <dbReference type="EMBL" id="ORE00466.1"/>
    </source>
</evidence>
<accession>A0A1X0QCP8</accession>
<reference evidence="3 4" key="1">
    <citation type="journal article" date="2017" name="Environ. Microbiol.">
        <title>Decay of the glycolytic pathway and adaptation to intranuclear parasitism within Enterocytozoonidae microsporidia.</title>
        <authorList>
            <person name="Wiredu Boakye D."/>
            <person name="Jaroenlak P."/>
            <person name="Prachumwat A."/>
            <person name="Williams T.A."/>
            <person name="Bateman K.S."/>
            <person name="Itsathitphaisarn O."/>
            <person name="Sritunyalucksana K."/>
            <person name="Paszkiewicz K.H."/>
            <person name="Moore K.A."/>
            <person name="Stentiford G.D."/>
            <person name="Williams B.A."/>
        </authorList>
    </citation>
    <scope>NUCLEOTIDE SEQUENCE [LARGE SCALE GENOMIC DNA]</scope>
    <source>
        <strain evidence="2">Canceri</strain>
        <strain evidence="4">canceri</strain>
        <strain evidence="1 3">GB1</strain>
    </source>
</reference>
<evidence type="ECO:0000313" key="4">
    <source>
        <dbReference type="Proteomes" id="UP000192501"/>
    </source>
</evidence>
<dbReference type="Proteomes" id="UP000192501">
    <property type="component" value="Unassembled WGS sequence"/>
</dbReference>
<dbReference type="VEuPathDB" id="MicrosporidiaDB:HERIO_611"/>
<organism evidence="1 3">
    <name type="scientific">Hepatospora eriocheir</name>
    <dbReference type="NCBI Taxonomy" id="1081669"/>
    <lineage>
        <taxon>Eukaryota</taxon>
        <taxon>Fungi</taxon>
        <taxon>Fungi incertae sedis</taxon>
        <taxon>Microsporidia</taxon>
        <taxon>Hepatosporidae</taxon>
        <taxon>Hepatospora</taxon>
    </lineage>
</organism>
<evidence type="ECO:0000313" key="1">
    <source>
        <dbReference type="EMBL" id="ORD97538.1"/>
    </source>
</evidence>
<protein>
    <submittedName>
        <fullName evidence="1">Uncharacterized protein</fullName>
    </submittedName>
</protein>
<dbReference type="EMBL" id="LVKB01000019">
    <property type="protein sequence ID" value="ORD97538.1"/>
    <property type="molecule type" value="Genomic_DNA"/>
</dbReference>
<name>A0A1X0QCP8_9MICR</name>
<comment type="caution">
    <text evidence="1">The sequence shown here is derived from an EMBL/GenBank/DDBJ whole genome shotgun (WGS) entry which is preliminary data.</text>
</comment>
<dbReference type="VEuPathDB" id="MicrosporidiaDB:A0H76_669"/>
<evidence type="ECO:0000313" key="3">
    <source>
        <dbReference type="Proteomes" id="UP000192356"/>
    </source>
</evidence>
<dbReference type="AlphaFoldDB" id="A0A1X0QCP8"/>
<gene>
    <name evidence="2" type="ORF">A0H76_669</name>
    <name evidence="1" type="ORF">HERIO_611</name>
</gene>
<sequence length="119" mass="14222">MTDLTKVRIKFTNKSIESIEDKIKLCKSLLDKIKLQTENKISEEFPVTHYKNFIKELTNLKLIVKNKSIDEQFYNEVLNNKDYYSYFEGVFNDIENHRKSQESKRDFFKSIADKINKSD</sequence>
<dbReference type="Proteomes" id="UP000192356">
    <property type="component" value="Unassembled WGS sequence"/>
</dbReference>